<evidence type="ECO:0000313" key="2">
    <source>
        <dbReference type="Proteomes" id="UP000027180"/>
    </source>
</evidence>
<dbReference type="AlphaFoldDB" id="A0A060HWR3"/>
<proteinExistence type="predicted"/>
<name>A0A060HWR3_RHIET</name>
<dbReference type="Proteomes" id="UP000027180">
    <property type="component" value="Chromosome"/>
</dbReference>
<organism evidence="1 2">
    <name type="scientific">Rhizobium etli bv. mimosae str. IE4771</name>
    <dbReference type="NCBI Taxonomy" id="1432050"/>
    <lineage>
        <taxon>Bacteria</taxon>
        <taxon>Pseudomonadati</taxon>
        <taxon>Pseudomonadota</taxon>
        <taxon>Alphaproteobacteria</taxon>
        <taxon>Hyphomicrobiales</taxon>
        <taxon>Rhizobiaceae</taxon>
        <taxon>Rhizobium/Agrobacterium group</taxon>
        <taxon>Rhizobium</taxon>
    </lineage>
</organism>
<gene>
    <name evidence="1" type="ORF">IE4771_CH00804</name>
</gene>
<dbReference type="KEGG" id="rei:IE4771_CH00804"/>
<accession>A0A060HWR3</accession>
<reference evidence="1 2" key="1">
    <citation type="submission" date="2013-12" db="EMBL/GenBank/DDBJ databases">
        <title>Complete genome sequence of Rhizobium etli bv. mimosae IE4771.</title>
        <authorList>
            <person name="Bustos P."/>
            <person name="Santamaria R.I."/>
            <person name="Lozano L."/>
            <person name="Ormeno-Orrillo E."/>
            <person name="Rogel M.A."/>
            <person name="Romero D."/>
            <person name="Cevallos M.A."/>
            <person name="Martinez-Romero E."/>
            <person name="Gonzalez V."/>
        </authorList>
    </citation>
    <scope>NUCLEOTIDE SEQUENCE [LARGE SCALE GENOMIC DNA]</scope>
    <source>
        <strain evidence="1 2">IE4771</strain>
    </source>
</reference>
<evidence type="ECO:0000313" key="1">
    <source>
        <dbReference type="EMBL" id="AIC25959.1"/>
    </source>
</evidence>
<protein>
    <submittedName>
        <fullName evidence="1">Uncharacterized protein</fullName>
    </submittedName>
</protein>
<dbReference type="HOGENOM" id="CLU_632935_0_0_5"/>
<sequence>MRNSVSVSSNAITVLASTLINYNAVEPTLQRLHDAGVETILFVPDRYRDFVEQRLRWMASRTRSYNELVAKARIMRLAHRYTELLVAGPGFSDTYRFREWDPACSKAWPVGISLRLRSAFPSARRHDVNAYLERLYGPFVPKVFPSNRILVVTRSDVRHLLCHPDLDVVSLMESWDHPPKAPMGYRSDTAFVWNRALERDWREFQGDEDVRIGYPFKLRYVLEGHQKQTAGKNAVLYPASFSKRSDPTFFAAELRLLKLISEATRKLGIELIVKPKPNGMRGEFDYLLDEGTHVSVAGYKDNDGSTGYFLDAQYNAERLELLSRCFAVINLGTTFAIDAAAARIPIIQLRLNDQARFPELTQANRWVHLDRHFFSKPELLCQISADDHPVDKIASSIKNTDQAQSFCNYLFEWISPEQPAEEAISHIARRLLQ</sequence>
<dbReference type="EMBL" id="CP006986">
    <property type="protein sequence ID" value="AIC25959.1"/>
    <property type="molecule type" value="Genomic_DNA"/>
</dbReference>